<dbReference type="SUPFAM" id="SSF51055">
    <property type="entry name" value="Carbohydrate binding domain"/>
    <property type="match status" value="2"/>
</dbReference>
<evidence type="ECO:0000313" key="5">
    <source>
        <dbReference type="Proteomes" id="UP000031866"/>
    </source>
</evidence>
<dbReference type="GO" id="GO:0005975">
    <property type="term" value="P:carbohydrate metabolic process"/>
    <property type="evidence" value="ECO:0007669"/>
    <property type="project" value="InterPro"/>
</dbReference>
<dbReference type="GO" id="GO:0005576">
    <property type="term" value="C:extracellular region"/>
    <property type="evidence" value="ECO:0007669"/>
    <property type="project" value="InterPro"/>
</dbReference>
<dbReference type="SMART" id="SM00495">
    <property type="entry name" value="ChtBD3"/>
    <property type="match status" value="2"/>
</dbReference>
<gene>
    <name evidence="4" type="ORF">LF65_02645</name>
</gene>
<reference evidence="5" key="1">
    <citation type="submission" date="2014-12" db="EMBL/GenBank/DDBJ databases">
        <title>Genome sequence of Clostridium beijerinckii strain 59B.</title>
        <authorList>
            <person name="Little G.T."/>
            <person name="Minton N.P."/>
        </authorList>
    </citation>
    <scope>NUCLEOTIDE SEQUENCE [LARGE SCALE GENOMIC DNA]</scope>
    <source>
        <strain evidence="5">59B</strain>
    </source>
</reference>
<dbReference type="SUPFAM" id="SSF53955">
    <property type="entry name" value="Lysozyme-like"/>
    <property type="match status" value="1"/>
</dbReference>
<dbReference type="Proteomes" id="UP000031866">
    <property type="component" value="Chromosome"/>
</dbReference>
<dbReference type="InterPro" id="IPR008258">
    <property type="entry name" value="Transglycosylase_SLT_dom_1"/>
</dbReference>
<evidence type="ECO:0000256" key="1">
    <source>
        <dbReference type="ARBA" id="ARBA00022801"/>
    </source>
</evidence>
<organism evidence="4 5">
    <name type="scientific">Clostridium beijerinckii</name>
    <name type="common">Clostridium MP</name>
    <dbReference type="NCBI Taxonomy" id="1520"/>
    <lineage>
        <taxon>Bacteria</taxon>
        <taxon>Bacillati</taxon>
        <taxon>Bacillota</taxon>
        <taxon>Clostridia</taxon>
        <taxon>Eubacteriales</taxon>
        <taxon>Clostridiaceae</taxon>
        <taxon>Clostridium</taxon>
    </lineage>
</organism>
<name>A0A0B5QQS7_CLOBE</name>
<dbReference type="Pfam" id="PF01464">
    <property type="entry name" value="SLT"/>
    <property type="match status" value="1"/>
</dbReference>
<evidence type="ECO:0000259" key="3">
    <source>
        <dbReference type="SMART" id="SM00495"/>
    </source>
</evidence>
<dbReference type="GO" id="GO:0030246">
    <property type="term" value="F:carbohydrate binding"/>
    <property type="evidence" value="ECO:0007669"/>
    <property type="project" value="InterPro"/>
</dbReference>
<dbReference type="STRING" id="1520.LF65_02645"/>
<dbReference type="Pfam" id="PF02839">
    <property type="entry name" value="CBM_5_12"/>
    <property type="match status" value="2"/>
</dbReference>
<feature type="domain" description="Chitin-binding type-3" evidence="3">
    <location>
        <begin position="45"/>
        <end position="87"/>
    </location>
</feature>
<dbReference type="GO" id="GO:0004553">
    <property type="term" value="F:hydrolase activity, hydrolyzing O-glycosyl compounds"/>
    <property type="evidence" value="ECO:0007669"/>
    <property type="project" value="InterPro"/>
</dbReference>
<dbReference type="InterPro" id="IPR003610">
    <property type="entry name" value="CBM5/12"/>
</dbReference>
<sequence>MKYMKLKKLFALAVVFSFALPQMPILAKAATTEASTVIVSASVDYANWDANKAYVSGDTVTYEGKNYKAKWWTQGDKPGSADVWELIGTAPSNPSNNTYAAWDSSKAYVSGDIVSYQNSNYKAKWWTQGDKPGSADVWELIGAGPTNPSVSKPAEAPNDIWGYALNADKKFGKNGDFALLICAVIKKECNYGAGLSGSPSSGDGLMQVEPNTRNAYSGEFQSTYGHAYNHSNLQDQVYMGSMIINDNIKQFGNIYNGLLHYNGGPNWYPGATDSYGRPILADQYANTVYATYRSYGGKN</sequence>
<protein>
    <submittedName>
        <fullName evidence="4">Carbohydrate-binding family V/XII protein</fullName>
    </submittedName>
</protein>
<evidence type="ECO:0000313" key="4">
    <source>
        <dbReference type="EMBL" id="AJG99218.1"/>
    </source>
</evidence>
<feature type="chain" id="PRO_5002119741" evidence="2">
    <location>
        <begin position="30"/>
        <end position="299"/>
    </location>
</feature>
<dbReference type="InterPro" id="IPR023346">
    <property type="entry name" value="Lysozyme-like_dom_sf"/>
</dbReference>
<dbReference type="RefSeq" id="WP_041896567.1">
    <property type="nucleotide sequence ID" value="NZ_CP010086.2"/>
</dbReference>
<keyword evidence="2" id="KW-0732">Signal</keyword>
<feature type="signal peptide" evidence="2">
    <location>
        <begin position="1"/>
        <end position="29"/>
    </location>
</feature>
<dbReference type="Gene3D" id="2.10.10.20">
    <property type="entry name" value="Carbohydrate-binding module superfamily 5/12"/>
    <property type="match status" value="2"/>
</dbReference>
<evidence type="ECO:0000256" key="2">
    <source>
        <dbReference type="SAM" id="SignalP"/>
    </source>
</evidence>
<proteinExistence type="predicted"/>
<accession>A0A0B5QQS7</accession>
<keyword evidence="1" id="KW-0378">Hydrolase</keyword>
<dbReference type="Gene3D" id="1.10.530.10">
    <property type="match status" value="1"/>
</dbReference>
<feature type="domain" description="Chitin-binding type-3" evidence="3">
    <location>
        <begin position="99"/>
        <end position="141"/>
    </location>
</feature>
<dbReference type="InterPro" id="IPR036573">
    <property type="entry name" value="CBM_sf_5/12"/>
</dbReference>
<dbReference type="AlphaFoldDB" id="A0A0B5QQS7"/>
<dbReference type="KEGG" id="cbei:LF65_02645"/>
<dbReference type="EMBL" id="CP010086">
    <property type="protein sequence ID" value="AJG99218.1"/>
    <property type="molecule type" value="Genomic_DNA"/>
</dbReference>
<dbReference type="OrthoDB" id="9775889at2"/>
<dbReference type="CDD" id="cd12215">
    <property type="entry name" value="ChiC_BD"/>
    <property type="match status" value="2"/>
</dbReference>